<feature type="compositionally biased region" description="Low complexity" evidence="1">
    <location>
        <begin position="47"/>
        <end position="63"/>
    </location>
</feature>
<evidence type="ECO:0000256" key="1">
    <source>
        <dbReference type="SAM" id="MobiDB-lite"/>
    </source>
</evidence>
<protein>
    <submittedName>
        <fullName evidence="2">Uncharacterized protein</fullName>
    </submittedName>
</protein>
<name>T0PT43_SAPDV</name>
<sequence length="136" mass="15099">MVNDAKVHMHVSALRRGNYFKLTEDEASTQRSRARCSEPKPKKVKAAKAAESSTPASAAAATSQDELIREWFPAPDLTANLDDEEGFENAMRHNSKFSMADALKIYSEVQQPPCFREALGPCEPSTHEHRLCVPDP</sequence>
<proteinExistence type="predicted"/>
<evidence type="ECO:0000313" key="3">
    <source>
        <dbReference type="Proteomes" id="UP000030762"/>
    </source>
</evidence>
<dbReference type="GeneID" id="19957455"/>
<dbReference type="EMBL" id="JH767281">
    <property type="protein sequence ID" value="EQC25401.1"/>
    <property type="molecule type" value="Genomic_DNA"/>
</dbReference>
<dbReference type="RefSeq" id="XP_008621168.1">
    <property type="nucleotide sequence ID" value="XM_008622946.1"/>
</dbReference>
<dbReference type="Proteomes" id="UP000030762">
    <property type="component" value="Unassembled WGS sequence"/>
</dbReference>
<gene>
    <name evidence="2" type="ORF">SDRG_16728</name>
</gene>
<evidence type="ECO:0000313" key="2">
    <source>
        <dbReference type="EMBL" id="EQC25401.1"/>
    </source>
</evidence>
<dbReference type="OrthoDB" id="10505357at2759"/>
<dbReference type="InParanoid" id="T0PT43"/>
<keyword evidence="3" id="KW-1185">Reference proteome</keyword>
<dbReference type="VEuPathDB" id="FungiDB:SDRG_16728"/>
<feature type="region of interest" description="Disordered" evidence="1">
    <location>
        <begin position="20"/>
        <end position="64"/>
    </location>
</feature>
<reference evidence="2 3" key="1">
    <citation type="submission" date="2012-04" db="EMBL/GenBank/DDBJ databases">
        <title>The Genome Sequence of Saprolegnia declina VS20.</title>
        <authorList>
            <consortium name="The Broad Institute Genome Sequencing Platform"/>
            <person name="Russ C."/>
            <person name="Nusbaum C."/>
            <person name="Tyler B."/>
            <person name="van West P."/>
            <person name="Dieguez-Uribeondo J."/>
            <person name="de Bruijn I."/>
            <person name="Tripathy S."/>
            <person name="Jiang R."/>
            <person name="Young S.K."/>
            <person name="Zeng Q."/>
            <person name="Gargeya S."/>
            <person name="Fitzgerald M."/>
            <person name="Haas B."/>
            <person name="Abouelleil A."/>
            <person name="Alvarado L."/>
            <person name="Arachchi H.M."/>
            <person name="Berlin A."/>
            <person name="Chapman S.B."/>
            <person name="Goldberg J."/>
            <person name="Griggs A."/>
            <person name="Gujja S."/>
            <person name="Hansen M."/>
            <person name="Howarth C."/>
            <person name="Imamovic A."/>
            <person name="Larimer J."/>
            <person name="McCowen C."/>
            <person name="Montmayeur A."/>
            <person name="Murphy C."/>
            <person name="Neiman D."/>
            <person name="Pearson M."/>
            <person name="Priest M."/>
            <person name="Roberts A."/>
            <person name="Saif S."/>
            <person name="Shea T."/>
            <person name="Sisk P."/>
            <person name="Sykes S."/>
            <person name="Wortman J."/>
            <person name="Nusbaum C."/>
            <person name="Birren B."/>
        </authorList>
    </citation>
    <scope>NUCLEOTIDE SEQUENCE [LARGE SCALE GENOMIC DNA]</scope>
    <source>
        <strain evidence="2 3">VS20</strain>
    </source>
</reference>
<accession>T0PT43</accession>
<dbReference type="AlphaFoldDB" id="T0PT43"/>
<organism evidence="2 3">
    <name type="scientific">Saprolegnia diclina (strain VS20)</name>
    <dbReference type="NCBI Taxonomy" id="1156394"/>
    <lineage>
        <taxon>Eukaryota</taxon>
        <taxon>Sar</taxon>
        <taxon>Stramenopiles</taxon>
        <taxon>Oomycota</taxon>
        <taxon>Saprolegniomycetes</taxon>
        <taxon>Saprolegniales</taxon>
        <taxon>Saprolegniaceae</taxon>
        <taxon>Saprolegnia</taxon>
    </lineage>
</organism>